<feature type="signal peptide" evidence="1">
    <location>
        <begin position="1"/>
        <end position="26"/>
    </location>
</feature>
<proteinExistence type="predicted"/>
<evidence type="ECO:0000313" key="5">
    <source>
        <dbReference type="Proteomes" id="UP000231990"/>
    </source>
</evidence>
<organism evidence="3 5">
    <name type="scientific">Leptospira perolatii</name>
    <dbReference type="NCBI Taxonomy" id="2023191"/>
    <lineage>
        <taxon>Bacteria</taxon>
        <taxon>Pseudomonadati</taxon>
        <taxon>Spirochaetota</taxon>
        <taxon>Spirochaetia</taxon>
        <taxon>Leptospirales</taxon>
        <taxon>Leptospiraceae</taxon>
        <taxon>Leptospira</taxon>
    </lineage>
</organism>
<keyword evidence="4" id="KW-1185">Reference proteome</keyword>
<dbReference type="EMBL" id="NPDZ01000007">
    <property type="protein sequence ID" value="PJZ72868.1"/>
    <property type="molecule type" value="Genomic_DNA"/>
</dbReference>
<dbReference type="RefSeq" id="WP_100713210.1">
    <property type="nucleotide sequence ID" value="NZ_NPDY01000004.1"/>
</dbReference>
<evidence type="ECO:0000313" key="2">
    <source>
        <dbReference type="EMBL" id="PJZ70248.1"/>
    </source>
</evidence>
<evidence type="ECO:0000313" key="3">
    <source>
        <dbReference type="EMBL" id="PJZ72868.1"/>
    </source>
</evidence>
<evidence type="ECO:0000313" key="4">
    <source>
        <dbReference type="Proteomes" id="UP000231962"/>
    </source>
</evidence>
<protein>
    <recommendedName>
        <fullName evidence="6">DUF1566 domain-containing protein</fullName>
    </recommendedName>
</protein>
<dbReference type="Proteomes" id="UP000231990">
    <property type="component" value="Unassembled WGS sequence"/>
</dbReference>
<name>A0A2M9ZLC5_9LEPT</name>
<keyword evidence="1" id="KW-0732">Signal</keyword>
<dbReference type="Proteomes" id="UP000231962">
    <property type="component" value="Unassembled WGS sequence"/>
</dbReference>
<evidence type="ECO:0000256" key="1">
    <source>
        <dbReference type="SAM" id="SignalP"/>
    </source>
</evidence>
<comment type="caution">
    <text evidence="3">The sequence shown here is derived from an EMBL/GenBank/DDBJ whole genome shotgun (WGS) entry which is preliminary data.</text>
</comment>
<dbReference type="AlphaFoldDB" id="A0A2M9ZLC5"/>
<sequence>MQRILIQLPISFLSLLLLVSCNKASAINLDASKSPIGLALDWVQSGVNAGNAELAGVVETPILGEYYEYTNFKVMKCAIGQNLTDPNCSGEPQRISFCSSNDNKCEKISYNADGSPVNETELKSGPLFDSCNQLNQMNDGAGFAGIKTWRVPSCEYFSSFGYMCEVWHIYQHYLKNSQYFPNFPEANYWSSTGSTLNQMAIAIASYQMNGYTSDHELYIPKTNQEVVRCIAGQN</sequence>
<accession>A0A2M9ZLC5</accession>
<reference evidence="4 5" key="1">
    <citation type="submission" date="2017-07" db="EMBL/GenBank/DDBJ databases">
        <title>Leptospira spp. isolated from tropical soils.</title>
        <authorList>
            <person name="Thibeaux R."/>
            <person name="Iraola G."/>
            <person name="Ferres I."/>
            <person name="Bierque E."/>
            <person name="Girault D."/>
            <person name="Soupe-Gilbert M.-E."/>
            <person name="Picardeau M."/>
            <person name="Goarant C."/>
        </authorList>
    </citation>
    <scope>NUCLEOTIDE SEQUENCE [LARGE SCALE GENOMIC DNA]</scope>
    <source>
        <strain evidence="3 5">FH1-B-B1</strain>
        <strain evidence="2 4">FH1-B-C1</strain>
    </source>
</reference>
<dbReference type="PROSITE" id="PS51257">
    <property type="entry name" value="PROKAR_LIPOPROTEIN"/>
    <property type="match status" value="1"/>
</dbReference>
<feature type="chain" id="PRO_5015006807" description="DUF1566 domain-containing protein" evidence="1">
    <location>
        <begin position="27"/>
        <end position="234"/>
    </location>
</feature>
<dbReference type="OrthoDB" id="9793251at2"/>
<dbReference type="EMBL" id="NPDY01000004">
    <property type="protein sequence ID" value="PJZ70248.1"/>
    <property type="molecule type" value="Genomic_DNA"/>
</dbReference>
<evidence type="ECO:0008006" key="6">
    <source>
        <dbReference type="Google" id="ProtNLM"/>
    </source>
</evidence>
<gene>
    <name evidence="2" type="ORF">CH360_06490</name>
    <name evidence="3" type="ORF">CH373_12480</name>
</gene>